<keyword evidence="2" id="KW-0809">Transit peptide</keyword>
<accession>A0A9Q0MYH7</accession>
<dbReference type="OrthoDB" id="75923at2759"/>
<dbReference type="PANTHER" id="PTHR15437">
    <property type="entry name" value="TRANSCRIPTION TERMINATION FACTOR, MITOCHONDRIAL"/>
    <property type="match status" value="1"/>
</dbReference>
<dbReference type="Pfam" id="PF02536">
    <property type="entry name" value="mTERF"/>
    <property type="match status" value="1"/>
</dbReference>
<evidence type="ECO:0000313" key="4">
    <source>
        <dbReference type="Proteomes" id="UP001151699"/>
    </source>
</evidence>
<dbReference type="AlphaFoldDB" id="A0A9Q0MYH7"/>
<comment type="caution">
    <text evidence="3">The sequence shown here is derived from an EMBL/GenBank/DDBJ whole genome shotgun (WGS) entry which is preliminary data.</text>
</comment>
<dbReference type="GO" id="GO:0005759">
    <property type="term" value="C:mitochondrial matrix"/>
    <property type="evidence" value="ECO:0007669"/>
    <property type="project" value="TreeGrafter"/>
</dbReference>
<dbReference type="GO" id="GO:0003676">
    <property type="term" value="F:nucleic acid binding"/>
    <property type="evidence" value="ECO:0007669"/>
    <property type="project" value="InterPro"/>
</dbReference>
<gene>
    <name evidence="3" type="primary">mTTF_0</name>
    <name evidence="3" type="ORF">Bhyg_12441</name>
</gene>
<protein>
    <submittedName>
        <fullName evidence="3">Transcription termination factor, mitochondrial</fullName>
    </submittedName>
</protein>
<dbReference type="EMBL" id="WJQU01000003">
    <property type="protein sequence ID" value="KAJ6639694.1"/>
    <property type="molecule type" value="Genomic_DNA"/>
</dbReference>
<evidence type="ECO:0000256" key="2">
    <source>
        <dbReference type="ARBA" id="ARBA00022946"/>
    </source>
</evidence>
<dbReference type="Gene3D" id="1.25.70.10">
    <property type="entry name" value="Transcription termination factor 3, mitochondrial"/>
    <property type="match status" value="1"/>
</dbReference>
<dbReference type="Proteomes" id="UP001151699">
    <property type="component" value="Chromosome X"/>
</dbReference>
<reference evidence="3" key="1">
    <citation type="submission" date="2022-07" db="EMBL/GenBank/DDBJ databases">
        <authorList>
            <person name="Trinca V."/>
            <person name="Uliana J.V.C."/>
            <person name="Torres T.T."/>
            <person name="Ward R.J."/>
            <person name="Monesi N."/>
        </authorList>
    </citation>
    <scope>NUCLEOTIDE SEQUENCE</scope>
    <source>
        <strain evidence="3">HSMRA1968</strain>
        <tissue evidence="3">Whole embryos</tissue>
    </source>
</reference>
<dbReference type="InterPro" id="IPR003690">
    <property type="entry name" value="MTERF"/>
</dbReference>
<organism evidence="3 4">
    <name type="scientific">Pseudolycoriella hygida</name>
    <dbReference type="NCBI Taxonomy" id="35572"/>
    <lineage>
        <taxon>Eukaryota</taxon>
        <taxon>Metazoa</taxon>
        <taxon>Ecdysozoa</taxon>
        <taxon>Arthropoda</taxon>
        <taxon>Hexapoda</taxon>
        <taxon>Insecta</taxon>
        <taxon>Pterygota</taxon>
        <taxon>Neoptera</taxon>
        <taxon>Endopterygota</taxon>
        <taxon>Diptera</taxon>
        <taxon>Nematocera</taxon>
        <taxon>Sciaroidea</taxon>
        <taxon>Sciaridae</taxon>
        <taxon>Pseudolycoriella</taxon>
    </lineage>
</organism>
<proteinExistence type="inferred from homology"/>
<sequence length="411" mass="47717">MIRSLFRCRRLYSNLLDTKRNCIRPGFELHFDAASRKSFTQNINKLLADHRISNNDPATHLATFIHEKLNCSEEETIKLCVHHLEFMNKKATDVIQIIELLLGANVRPDVILDNFNLISLSTSQISTNLKILQDMEPKNINDFIPLIGVSTAKLLKLKKRAKREEDFVPNKHRIYYMSSVMNVRAVTGIEKYLKIEASIVAKFISQRLFVLDIPFETLDNALNLLLRYIAPMDILKDLWAFRYPLEQIEDRLILAQQGQKNKLMPWMIRCPESKLLKSIKITAESKAIMGNDTTVEYLAERLGYSIAETDLVMRKHPQVFTVRVTRMKKMLDYLLGEARFTKEDIAKTPRIFCHSLVTTKKRLEELNSMGCRPLSLTILCKSANNYEKFVRNWENKRNALTEINAIKQIKE</sequence>
<dbReference type="SMART" id="SM00733">
    <property type="entry name" value="Mterf"/>
    <property type="match status" value="2"/>
</dbReference>
<keyword evidence="4" id="KW-1185">Reference proteome</keyword>
<evidence type="ECO:0000313" key="3">
    <source>
        <dbReference type="EMBL" id="KAJ6639694.1"/>
    </source>
</evidence>
<comment type="similarity">
    <text evidence="1">Belongs to the mTERF family.</text>
</comment>
<dbReference type="PANTHER" id="PTHR15437:SF6">
    <property type="entry name" value="TRANSCRIPTION TERMINATION FACTOR, MITOCHONDRIAL"/>
    <property type="match status" value="1"/>
</dbReference>
<name>A0A9Q0MYH7_9DIPT</name>
<evidence type="ECO:0000256" key="1">
    <source>
        <dbReference type="ARBA" id="ARBA00007692"/>
    </source>
</evidence>
<dbReference type="InterPro" id="IPR038538">
    <property type="entry name" value="MTERF_sf"/>
</dbReference>
<dbReference type="GO" id="GO:0006393">
    <property type="term" value="P:termination of mitochondrial transcription"/>
    <property type="evidence" value="ECO:0007669"/>
    <property type="project" value="TreeGrafter"/>
</dbReference>